<protein>
    <recommendedName>
        <fullName evidence="4">HTH asnC-type domain-containing protein</fullName>
    </recommendedName>
</protein>
<dbReference type="GO" id="GO:0005829">
    <property type="term" value="C:cytosol"/>
    <property type="evidence" value="ECO:0007669"/>
    <property type="project" value="TreeGrafter"/>
</dbReference>
<dbReference type="PANTHER" id="PTHR30154:SF34">
    <property type="entry name" value="TRANSCRIPTIONAL REGULATOR AZLB"/>
    <property type="match status" value="1"/>
</dbReference>
<keyword evidence="3" id="KW-0804">Transcription</keyword>
<dbReference type="InterPro" id="IPR000485">
    <property type="entry name" value="AsnC-type_HTH_dom"/>
</dbReference>
<dbReference type="InterPro" id="IPR054609">
    <property type="entry name" value="PF0864-like_C"/>
</dbReference>
<evidence type="ECO:0000256" key="1">
    <source>
        <dbReference type="ARBA" id="ARBA00023015"/>
    </source>
</evidence>
<evidence type="ECO:0000313" key="5">
    <source>
        <dbReference type="EMBL" id="EFV12877.1"/>
    </source>
</evidence>
<reference evidence="5 6" key="1">
    <citation type="journal article" date="2011" name="Stand. Genomic Sci.">
        <title>High quality draft genome sequence of Segniliparus rugosus CDC 945(T)= (ATCC BAA-974(T)).</title>
        <authorList>
            <person name="Earl A.M."/>
            <person name="Desjardins C.A."/>
            <person name="Fitzgerald M.G."/>
            <person name="Arachchi H.M."/>
            <person name="Zeng Q."/>
            <person name="Mehta T."/>
            <person name="Griggs A."/>
            <person name="Birren B.W."/>
            <person name="Toney N.C."/>
            <person name="Carr J."/>
            <person name="Posey J."/>
            <person name="Butler W.R."/>
        </authorList>
    </citation>
    <scope>NUCLEOTIDE SEQUENCE [LARGE SCALE GENOMIC DNA]</scope>
    <source>
        <strain evidence="6">ATCC BAA-974 / DSM 45345 / CCUG 50838 / CIP 108380 / JCM 13579 / CDC 945</strain>
    </source>
</reference>
<keyword evidence="2" id="KW-0238">DNA-binding</keyword>
<evidence type="ECO:0000313" key="6">
    <source>
        <dbReference type="Proteomes" id="UP000004816"/>
    </source>
</evidence>
<evidence type="ECO:0000256" key="2">
    <source>
        <dbReference type="ARBA" id="ARBA00023125"/>
    </source>
</evidence>
<dbReference type="RefSeq" id="WP_007470632.1">
    <property type="nucleotide sequence ID" value="NZ_KI391953.1"/>
</dbReference>
<dbReference type="InterPro" id="IPR036388">
    <property type="entry name" value="WH-like_DNA-bd_sf"/>
</dbReference>
<organism evidence="5 6">
    <name type="scientific">Segniliparus rugosus (strain ATCC BAA-974 / DSM 45345 / CCUG 50838 / CIP 108380 / JCM 13579 / CDC 945)</name>
    <dbReference type="NCBI Taxonomy" id="679197"/>
    <lineage>
        <taxon>Bacteria</taxon>
        <taxon>Bacillati</taxon>
        <taxon>Actinomycetota</taxon>
        <taxon>Actinomycetes</taxon>
        <taxon>Mycobacteriales</taxon>
        <taxon>Segniliparaceae</taxon>
        <taxon>Segniliparus</taxon>
    </lineage>
</organism>
<accession>E5XS92</accession>
<dbReference type="eggNOG" id="COG1522">
    <property type="taxonomic scope" value="Bacteria"/>
</dbReference>
<dbReference type="InterPro" id="IPR019888">
    <property type="entry name" value="Tscrpt_reg_AsnC-like"/>
</dbReference>
<evidence type="ECO:0000259" key="4">
    <source>
        <dbReference type="PROSITE" id="PS50956"/>
    </source>
</evidence>
<dbReference type="SMART" id="SM00344">
    <property type="entry name" value="HTH_ASNC"/>
    <property type="match status" value="1"/>
</dbReference>
<proteinExistence type="predicted"/>
<dbReference type="AlphaFoldDB" id="E5XS92"/>
<dbReference type="GO" id="GO:0043200">
    <property type="term" value="P:response to amino acid"/>
    <property type="evidence" value="ECO:0007669"/>
    <property type="project" value="TreeGrafter"/>
</dbReference>
<dbReference type="STRING" id="679197.HMPREF9336_02364"/>
<dbReference type="InterPro" id="IPR011008">
    <property type="entry name" value="Dimeric_a/b-barrel"/>
</dbReference>
<dbReference type="PANTHER" id="PTHR30154">
    <property type="entry name" value="LEUCINE-RESPONSIVE REGULATORY PROTEIN"/>
    <property type="match status" value="1"/>
</dbReference>
<dbReference type="PRINTS" id="PR00033">
    <property type="entry name" value="HTHASNC"/>
</dbReference>
<dbReference type="GO" id="GO:0043565">
    <property type="term" value="F:sequence-specific DNA binding"/>
    <property type="evidence" value="ECO:0007669"/>
    <property type="project" value="InterPro"/>
</dbReference>
<keyword evidence="1" id="KW-0805">Transcription regulation</keyword>
<comment type="caution">
    <text evidence="5">The sequence shown here is derived from an EMBL/GenBank/DDBJ whole genome shotgun (WGS) entry which is preliminary data.</text>
</comment>
<dbReference type="HOGENOM" id="CLU_091233_5_2_11"/>
<dbReference type="InterPro" id="IPR036390">
    <property type="entry name" value="WH_DNA-bd_sf"/>
</dbReference>
<dbReference type="SUPFAM" id="SSF54909">
    <property type="entry name" value="Dimeric alpha+beta barrel"/>
    <property type="match status" value="1"/>
</dbReference>
<keyword evidence="6" id="KW-1185">Reference proteome</keyword>
<dbReference type="Pfam" id="PF13404">
    <property type="entry name" value="HTH_AsnC-type"/>
    <property type="match status" value="1"/>
</dbReference>
<name>E5XS92_SEGRC</name>
<sequence length="154" mass="16716">MTTSVRQPLDEISKAIVEELQEDGRQSYAAIGKLVGLSEAAVRQRVQKLVDSGVLQIVGVVDPKQVGFARQAMIGIRCAGDARELGEQLGEIPQVKYVVQTAGSFDVLVEVVCVDDAELLDVLGGRIRALPGVVSTETFVYLKIAKEQYTWGKQ</sequence>
<dbReference type="InterPro" id="IPR019885">
    <property type="entry name" value="Tscrpt_reg_HTH_AsnC-type_CS"/>
</dbReference>
<dbReference type="Gene3D" id="1.10.10.10">
    <property type="entry name" value="Winged helix-like DNA-binding domain superfamily/Winged helix DNA-binding domain"/>
    <property type="match status" value="1"/>
</dbReference>
<dbReference type="Proteomes" id="UP000004816">
    <property type="component" value="Unassembled WGS sequence"/>
</dbReference>
<evidence type="ECO:0000256" key="3">
    <source>
        <dbReference type="ARBA" id="ARBA00023163"/>
    </source>
</evidence>
<dbReference type="Pfam" id="PF22482">
    <property type="entry name" value="AsnC_trans_reg_3"/>
    <property type="match status" value="1"/>
</dbReference>
<dbReference type="EMBL" id="ACZI02000002">
    <property type="protein sequence ID" value="EFV12877.1"/>
    <property type="molecule type" value="Genomic_DNA"/>
</dbReference>
<dbReference type="PROSITE" id="PS00519">
    <property type="entry name" value="HTH_ASNC_1"/>
    <property type="match status" value="1"/>
</dbReference>
<gene>
    <name evidence="5" type="ORF">HMPREF9336_02364</name>
</gene>
<dbReference type="PROSITE" id="PS50956">
    <property type="entry name" value="HTH_ASNC_2"/>
    <property type="match status" value="1"/>
</dbReference>
<feature type="domain" description="HTH asnC-type" evidence="4">
    <location>
        <begin position="9"/>
        <end position="69"/>
    </location>
</feature>
<dbReference type="SUPFAM" id="SSF46785">
    <property type="entry name" value="Winged helix' DNA-binding domain"/>
    <property type="match status" value="1"/>
</dbReference>
<dbReference type="OrthoDB" id="7501856at2"/>
<dbReference type="Gene3D" id="3.30.70.920">
    <property type="match status" value="1"/>
</dbReference>